<sequence length="347" mass="38110">MAKKPAYAASRKDYKKNAAVRTGLISWFRENGRDLPWRRTRDPWRILVSEVMLQQIQVARAIPFYERFVRSFPTVGALAEAPLAEAIRVWDDLGRYRRVVNLHRTARIVVEEHGGRIPADPEVLVTLPGVGPYTAGAVACFAFERDVSFFDTNMHRVLHRVYFGPEVPEPAAKPKELLALAAGLVPAGEGWTWNQAVMEFGALQCTARNPRCDGCPVAGHCRAHPVMPEALAAITRATKGEPGRRYEDSNRYLRGRVLAQLRDTGPDGGLELREIWDGLRRGGVDVEASRLWAAVRSLEDDGLARTAPAGDPGAGPPAPRPAEAAAEERAAYGAEDGDLARVRVALP</sequence>
<dbReference type="InterPro" id="IPR044298">
    <property type="entry name" value="MIG/MutY"/>
</dbReference>
<dbReference type="InterPro" id="IPR003651">
    <property type="entry name" value="Endonuclease3_FeS-loop_motif"/>
</dbReference>
<evidence type="ECO:0000256" key="1">
    <source>
        <dbReference type="ARBA" id="ARBA00000843"/>
    </source>
</evidence>
<dbReference type="SUPFAM" id="SSF48150">
    <property type="entry name" value="DNA-glycosylase"/>
    <property type="match status" value="1"/>
</dbReference>
<dbReference type="GO" id="GO:0035485">
    <property type="term" value="F:adenine/guanine mispair binding"/>
    <property type="evidence" value="ECO:0007669"/>
    <property type="project" value="TreeGrafter"/>
</dbReference>
<dbReference type="Pfam" id="PF00730">
    <property type="entry name" value="HhH-GPD"/>
    <property type="match status" value="1"/>
</dbReference>
<evidence type="ECO:0000313" key="16">
    <source>
        <dbReference type="EMBL" id="CAA9476723.1"/>
    </source>
</evidence>
<dbReference type="PANTHER" id="PTHR42944:SF1">
    <property type="entry name" value="ADENINE DNA GLYCOSYLASE"/>
    <property type="match status" value="1"/>
</dbReference>
<keyword evidence="8" id="KW-0227">DNA damage</keyword>
<evidence type="ECO:0000256" key="4">
    <source>
        <dbReference type="ARBA" id="ARBA00012045"/>
    </source>
</evidence>
<dbReference type="PANTHER" id="PTHR42944">
    <property type="entry name" value="ADENINE DNA GLYCOSYLASE"/>
    <property type="match status" value="1"/>
</dbReference>
<dbReference type="InterPro" id="IPR003265">
    <property type="entry name" value="HhH-GPD_domain"/>
</dbReference>
<dbReference type="PROSITE" id="PS00764">
    <property type="entry name" value="ENDONUCLEASE_III_1"/>
    <property type="match status" value="1"/>
</dbReference>
<comment type="similarity">
    <text evidence="3">Belongs to the Nth/MutY family.</text>
</comment>
<gene>
    <name evidence="16" type="ORF">AVDCRST_MAG02-4175</name>
</gene>
<evidence type="ECO:0000256" key="9">
    <source>
        <dbReference type="ARBA" id="ARBA00022801"/>
    </source>
</evidence>
<evidence type="ECO:0000256" key="5">
    <source>
        <dbReference type="ARBA" id="ARBA00022023"/>
    </source>
</evidence>
<dbReference type="InterPro" id="IPR000445">
    <property type="entry name" value="HhH_motif"/>
</dbReference>
<dbReference type="GO" id="GO:0006284">
    <property type="term" value="P:base-excision repair"/>
    <property type="evidence" value="ECO:0007669"/>
    <property type="project" value="InterPro"/>
</dbReference>
<dbReference type="EC" id="3.2.2.31" evidence="4"/>
<reference evidence="16" key="1">
    <citation type="submission" date="2020-02" db="EMBL/GenBank/DDBJ databases">
        <authorList>
            <person name="Meier V. D."/>
        </authorList>
    </citation>
    <scope>NUCLEOTIDE SEQUENCE</scope>
    <source>
        <strain evidence="16">AVDCRST_MAG02</strain>
    </source>
</reference>
<dbReference type="GO" id="GO:0051539">
    <property type="term" value="F:4 iron, 4 sulfur cluster binding"/>
    <property type="evidence" value="ECO:0007669"/>
    <property type="project" value="UniProtKB-KW"/>
</dbReference>
<dbReference type="InterPro" id="IPR011257">
    <property type="entry name" value="DNA_glycosylase"/>
</dbReference>
<dbReference type="SMART" id="SM00525">
    <property type="entry name" value="FES"/>
    <property type="match status" value="1"/>
</dbReference>
<keyword evidence="9 16" id="KW-0378">Hydrolase</keyword>
<dbReference type="InterPro" id="IPR004035">
    <property type="entry name" value="Endouclease-III_FeS-bd_BS"/>
</dbReference>
<evidence type="ECO:0000256" key="10">
    <source>
        <dbReference type="ARBA" id="ARBA00023004"/>
    </source>
</evidence>
<keyword evidence="7" id="KW-0479">Metal-binding</keyword>
<keyword evidence="11" id="KW-0411">Iron-sulfur</keyword>
<dbReference type="GO" id="GO:0046872">
    <property type="term" value="F:metal ion binding"/>
    <property type="evidence" value="ECO:0007669"/>
    <property type="project" value="UniProtKB-KW"/>
</dbReference>
<evidence type="ECO:0000259" key="15">
    <source>
        <dbReference type="SMART" id="SM00478"/>
    </source>
</evidence>
<evidence type="ECO:0000256" key="14">
    <source>
        <dbReference type="SAM" id="MobiDB-lite"/>
    </source>
</evidence>
<dbReference type="Pfam" id="PF10576">
    <property type="entry name" value="EndIII_4Fe-2S"/>
    <property type="match status" value="1"/>
</dbReference>
<keyword evidence="12" id="KW-0234">DNA repair</keyword>
<feature type="domain" description="HhH-GPD" evidence="15">
    <location>
        <begin position="52"/>
        <end position="203"/>
    </location>
</feature>
<organism evidence="16">
    <name type="scientific">uncultured Rubrobacteraceae bacterium</name>
    <dbReference type="NCBI Taxonomy" id="349277"/>
    <lineage>
        <taxon>Bacteria</taxon>
        <taxon>Bacillati</taxon>
        <taxon>Actinomycetota</taxon>
        <taxon>Rubrobacteria</taxon>
        <taxon>Rubrobacterales</taxon>
        <taxon>Rubrobacteraceae</taxon>
        <taxon>environmental samples</taxon>
    </lineage>
</organism>
<accession>A0A6J4RLS3</accession>
<feature type="region of interest" description="Disordered" evidence="14">
    <location>
        <begin position="303"/>
        <end position="332"/>
    </location>
</feature>
<evidence type="ECO:0000256" key="8">
    <source>
        <dbReference type="ARBA" id="ARBA00022763"/>
    </source>
</evidence>
<dbReference type="GO" id="GO:0034039">
    <property type="term" value="F:8-oxo-7,8-dihydroguanine DNA N-glycosylase activity"/>
    <property type="evidence" value="ECO:0007669"/>
    <property type="project" value="TreeGrafter"/>
</dbReference>
<keyword evidence="13 16" id="KW-0326">Glycosidase</keyword>
<dbReference type="GO" id="GO:0032357">
    <property type="term" value="F:oxidized purine DNA binding"/>
    <property type="evidence" value="ECO:0007669"/>
    <property type="project" value="TreeGrafter"/>
</dbReference>
<dbReference type="GO" id="GO:0000701">
    <property type="term" value="F:purine-specific mismatch base pair DNA N-glycosylase activity"/>
    <property type="evidence" value="ECO:0007669"/>
    <property type="project" value="UniProtKB-EC"/>
</dbReference>
<protein>
    <recommendedName>
        <fullName evidence="5">Adenine DNA glycosylase</fullName>
        <ecNumber evidence="4">3.2.2.31</ecNumber>
    </recommendedName>
</protein>
<name>A0A6J4RLS3_9ACTN</name>
<comment type="catalytic activity">
    <reaction evidence="1">
        <text>Hydrolyzes free adenine bases from 7,8-dihydro-8-oxoguanine:adenine mismatched double-stranded DNA, leaving an apurinic site.</text>
        <dbReference type="EC" id="3.2.2.31"/>
    </reaction>
</comment>
<proteinExistence type="inferred from homology"/>
<dbReference type="CDD" id="cd00056">
    <property type="entry name" value="ENDO3c"/>
    <property type="match status" value="1"/>
</dbReference>
<evidence type="ECO:0000256" key="2">
    <source>
        <dbReference type="ARBA" id="ARBA00001966"/>
    </source>
</evidence>
<dbReference type="Pfam" id="PF00633">
    <property type="entry name" value="HHH"/>
    <property type="match status" value="1"/>
</dbReference>
<keyword evidence="10" id="KW-0408">Iron</keyword>
<evidence type="ECO:0000256" key="13">
    <source>
        <dbReference type="ARBA" id="ARBA00023295"/>
    </source>
</evidence>
<dbReference type="GO" id="GO:0006298">
    <property type="term" value="P:mismatch repair"/>
    <property type="evidence" value="ECO:0007669"/>
    <property type="project" value="TreeGrafter"/>
</dbReference>
<evidence type="ECO:0000256" key="3">
    <source>
        <dbReference type="ARBA" id="ARBA00008343"/>
    </source>
</evidence>
<keyword evidence="6" id="KW-0004">4Fe-4S</keyword>
<dbReference type="SMART" id="SM00478">
    <property type="entry name" value="ENDO3c"/>
    <property type="match status" value="1"/>
</dbReference>
<dbReference type="Gene3D" id="1.10.340.30">
    <property type="entry name" value="Hypothetical protein, domain 2"/>
    <property type="match status" value="1"/>
</dbReference>
<comment type="cofactor">
    <cofactor evidence="2">
        <name>[4Fe-4S] cluster</name>
        <dbReference type="ChEBI" id="CHEBI:49883"/>
    </cofactor>
</comment>
<dbReference type="EMBL" id="CADCVH010000117">
    <property type="protein sequence ID" value="CAA9476723.1"/>
    <property type="molecule type" value="Genomic_DNA"/>
</dbReference>
<evidence type="ECO:0000256" key="7">
    <source>
        <dbReference type="ARBA" id="ARBA00022723"/>
    </source>
</evidence>
<dbReference type="Gene3D" id="1.10.1670.10">
    <property type="entry name" value="Helix-hairpin-Helix base-excision DNA repair enzymes (C-terminal)"/>
    <property type="match status" value="1"/>
</dbReference>
<evidence type="ECO:0000256" key="6">
    <source>
        <dbReference type="ARBA" id="ARBA00022485"/>
    </source>
</evidence>
<dbReference type="InterPro" id="IPR023170">
    <property type="entry name" value="HhH_base_excis_C"/>
</dbReference>
<evidence type="ECO:0000256" key="11">
    <source>
        <dbReference type="ARBA" id="ARBA00023014"/>
    </source>
</evidence>
<dbReference type="AlphaFoldDB" id="A0A6J4RLS3"/>
<evidence type="ECO:0000256" key="12">
    <source>
        <dbReference type="ARBA" id="ARBA00023204"/>
    </source>
</evidence>